<sequence length="180" mass="19860">MTSMAPIQHISPLLFILDMLTESKMSTPNSDTPNITSSDSLLGQQETSHVHNPGLYQTMLSDNESLEEYDIGDEDYVIAEDNGLGMDDVTPPKRAQSLVKRRWIQSNVVKLAIIGRNTSNLNKHRGRCCGRFNAWSTKAPGTVDPNMGAKIAAEEQESILNQLVKGLVSIQVSFSIFELP</sequence>
<comment type="caution">
    <text evidence="1">The sequence shown here is derived from an EMBL/GenBank/DDBJ whole genome shotgun (WGS) entry which is preliminary data.</text>
</comment>
<proteinExistence type="predicted"/>
<accession>A0A9Q3FXE7</accession>
<dbReference type="EMBL" id="AVOT02051938">
    <property type="protein sequence ID" value="MBW0546904.1"/>
    <property type="molecule type" value="Genomic_DNA"/>
</dbReference>
<name>A0A9Q3FXE7_9BASI</name>
<protein>
    <submittedName>
        <fullName evidence="1">Uncharacterized protein</fullName>
    </submittedName>
</protein>
<evidence type="ECO:0000313" key="1">
    <source>
        <dbReference type="EMBL" id="MBW0546904.1"/>
    </source>
</evidence>
<reference evidence="1" key="1">
    <citation type="submission" date="2021-03" db="EMBL/GenBank/DDBJ databases">
        <title>Draft genome sequence of rust myrtle Austropuccinia psidii MF-1, a brazilian biotype.</title>
        <authorList>
            <person name="Quecine M.C."/>
            <person name="Pachon D.M.R."/>
            <person name="Bonatelli M.L."/>
            <person name="Correr F.H."/>
            <person name="Franceschini L.M."/>
            <person name="Leite T.F."/>
            <person name="Margarido G.R.A."/>
            <person name="Almeida C.A."/>
            <person name="Ferrarezi J.A."/>
            <person name="Labate C.A."/>
        </authorList>
    </citation>
    <scope>NUCLEOTIDE SEQUENCE</scope>
    <source>
        <strain evidence="1">MF-1</strain>
    </source>
</reference>
<dbReference type="OrthoDB" id="3259198at2759"/>
<gene>
    <name evidence="1" type="ORF">O181_086619</name>
</gene>
<evidence type="ECO:0000313" key="2">
    <source>
        <dbReference type="Proteomes" id="UP000765509"/>
    </source>
</evidence>
<dbReference type="Proteomes" id="UP000765509">
    <property type="component" value="Unassembled WGS sequence"/>
</dbReference>
<organism evidence="1 2">
    <name type="scientific">Austropuccinia psidii MF-1</name>
    <dbReference type="NCBI Taxonomy" id="1389203"/>
    <lineage>
        <taxon>Eukaryota</taxon>
        <taxon>Fungi</taxon>
        <taxon>Dikarya</taxon>
        <taxon>Basidiomycota</taxon>
        <taxon>Pucciniomycotina</taxon>
        <taxon>Pucciniomycetes</taxon>
        <taxon>Pucciniales</taxon>
        <taxon>Sphaerophragmiaceae</taxon>
        <taxon>Austropuccinia</taxon>
    </lineage>
</organism>
<keyword evidence="2" id="KW-1185">Reference proteome</keyword>
<dbReference type="AlphaFoldDB" id="A0A9Q3FXE7"/>